<proteinExistence type="predicted"/>
<organism evidence="2 3">
    <name type="scientific">Pseudomonas knackmussii (strain DSM 6978 / CCUG 54928 / LMG 23759 / B13)</name>
    <dbReference type="NCBI Taxonomy" id="1301098"/>
    <lineage>
        <taxon>Bacteria</taxon>
        <taxon>Pseudomonadati</taxon>
        <taxon>Pseudomonadota</taxon>
        <taxon>Gammaproteobacteria</taxon>
        <taxon>Pseudomonadales</taxon>
        <taxon>Pseudomonadaceae</taxon>
        <taxon>Pseudomonas</taxon>
    </lineage>
</organism>
<dbReference type="Gene3D" id="3.90.180.10">
    <property type="entry name" value="Medium-chain alcohol dehydrogenases, catalytic domain"/>
    <property type="match status" value="1"/>
</dbReference>
<dbReference type="InterPro" id="IPR052711">
    <property type="entry name" value="Zinc_ADH-like"/>
</dbReference>
<dbReference type="InterPro" id="IPR013149">
    <property type="entry name" value="ADH-like_C"/>
</dbReference>
<dbReference type="STRING" id="1301098.PKB_5146"/>
<accession>A0A024HP88</accession>
<dbReference type="InterPro" id="IPR013154">
    <property type="entry name" value="ADH-like_N"/>
</dbReference>
<feature type="domain" description="Enoyl reductase (ER)" evidence="1">
    <location>
        <begin position="9"/>
        <end position="330"/>
    </location>
</feature>
<dbReference type="SUPFAM" id="SSF50129">
    <property type="entry name" value="GroES-like"/>
    <property type="match status" value="1"/>
</dbReference>
<protein>
    <submittedName>
        <fullName evidence="2">Alcohol dehydrogenase zinc-binding domain protein</fullName>
    </submittedName>
</protein>
<dbReference type="AlphaFoldDB" id="A0A024HP88"/>
<dbReference type="KEGG" id="pkc:PKB_5146"/>
<reference evidence="2 3" key="2">
    <citation type="submission" date="2014-05" db="EMBL/GenBank/DDBJ databases">
        <title>Genome sequence of the 3-chlorobenzoate degrading bacterium Pseudomonas knackmussii B13 shows multiple evidence for horizontal gene transfer.</title>
        <authorList>
            <person name="Miyazaki R."/>
            <person name="Bertelli C."/>
            <person name="Falquet L."/>
            <person name="Robinson-Rechavi M."/>
            <person name="Gharib W."/>
            <person name="Roy S."/>
            <person name="Van der Meer J.R."/>
        </authorList>
    </citation>
    <scope>NUCLEOTIDE SEQUENCE [LARGE SCALE GENOMIC DNA]</scope>
    <source>
        <strain evidence="2 3">B13</strain>
    </source>
</reference>
<evidence type="ECO:0000313" key="3">
    <source>
        <dbReference type="Proteomes" id="UP000025241"/>
    </source>
</evidence>
<dbReference type="CDD" id="cd08276">
    <property type="entry name" value="MDR7"/>
    <property type="match status" value="1"/>
</dbReference>
<dbReference type="SMART" id="SM00829">
    <property type="entry name" value="PKS_ER"/>
    <property type="match status" value="1"/>
</dbReference>
<sequence length="333" mass="35637">MRAFQLTGDDLASLQPVELAMPEPGPGQVLVHLGASSLNYRDLAIARRQYLPQLPRPLVPLSDAAGEVVALGAGVDQWRVGDRVTSHYTPAWQSGRFLAHYVDSRPGGPRDGLLREYAVFDQHAVVATPAHLTDAEAATLPIAALTAWNVLETFAPRPGEIVLLQGSGGVALFALQFARLRGAEVWMTTGSPEKTDRLRELGASRVFDGRADWGAQVFQASGGGVDMVLELGGSSSLLQSLQAIRPQGGVAVIGFLGGFGASTELVLPMLAKHARVQALSVGHRESFLAMNRAIVQHHLKPLIDSRHAFDQAPAAYERMATGRPFGKLVIEHA</sequence>
<dbReference type="PANTHER" id="PTHR45033">
    <property type="match status" value="1"/>
</dbReference>
<dbReference type="EMBL" id="HG322950">
    <property type="protein sequence ID" value="CDF86459.1"/>
    <property type="molecule type" value="Genomic_DNA"/>
</dbReference>
<evidence type="ECO:0000259" key="1">
    <source>
        <dbReference type="SMART" id="SM00829"/>
    </source>
</evidence>
<dbReference type="RefSeq" id="WP_043255591.1">
    <property type="nucleotide sequence ID" value="NZ_HG322950.1"/>
</dbReference>
<dbReference type="HOGENOM" id="CLU_026673_3_4_6"/>
<dbReference type="OrthoDB" id="9787435at2"/>
<dbReference type="PATRIC" id="fig|1301098.3.peg.5119"/>
<gene>
    <name evidence="2" type="ORF">PKB_5146</name>
</gene>
<dbReference type="Gene3D" id="3.40.50.720">
    <property type="entry name" value="NAD(P)-binding Rossmann-like Domain"/>
    <property type="match status" value="1"/>
</dbReference>
<reference evidence="2 3" key="1">
    <citation type="submission" date="2013-03" db="EMBL/GenBank/DDBJ databases">
        <authorList>
            <person name="Linke B."/>
        </authorList>
    </citation>
    <scope>NUCLEOTIDE SEQUENCE [LARGE SCALE GENOMIC DNA]</scope>
    <source>
        <strain evidence="2 3">B13</strain>
    </source>
</reference>
<name>A0A024HP88_PSEKB</name>
<dbReference type="InterPro" id="IPR036291">
    <property type="entry name" value="NAD(P)-bd_dom_sf"/>
</dbReference>
<dbReference type="InterPro" id="IPR011032">
    <property type="entry name" value="GroES-like_sf"/>
</dbReference>
<dbReference type="PANTHER" id="PTHR45033:SF2">
    <property type="entry name" value="ZINC-TYPE ALCOHOL DEHYDROGENASE-LIKE PROTEIN C1773.06C"/>
    <property type="match status" value="1"/>
</dbReference>
<keyword evidence="3" id="KW-1185">Reference proteome</keyword>
<dbReference type="Pfam" id="PF08240">
    <property type="entry name" value="ADH_N"/>
    <property type="match status" value="1"/>
</dbReference>
<dbReference type="GO" id="GO:0016491">
    <property type="term" value="F:oxidoreductase activity"/>
    <property type="evidence" value="ECO:0007669"/>
    <property type="project" value="InterPro"/>
</dbReference>
<dbReference type="eggNOG" id="COG0604">
    <property type="taxonomic scope" value="Bacteria"/>
</dbReference>
<dbReference type="Proteomes" id="UP000025241">
    <property type="component" value="Chromosome I"/>
</dbReference>
<dbReference type="Pfam" id="PF00107">
    <property type="entry name" value="ADH_zinc_N"/>
    <property type="match status" value="1"/>
</dbReference>
<dbReference type="SUPFAM" id="SSF51735">
    <property type="entry name" value="NAD(P)-binding Rossmann-fold domains"/>
    <property type="match status" value="1"/>
</dbReference>
<evidence type="ECO:0000313" key="2">
    <source>
        <dbReference type="EMBL" id="CDF86459.1"/>
    </source>
</evidence>
<dbReference type="InterPro" id="IPR020843">
    <property type="entry name" value="ER"/>
</dbReference>